<dbReference type="InterPro" id="IPR012340">
    <property type="entry name" value="NA-bd_OB-fold"/>
</dbReference>
<protein>
    <submittedName>
        <fullName evidence="3">DUF171-domain-containing protein</fullName>
    </submittedName>
</protein>
<dbReference type="Pfam" id="PF02598">
    <property type="entry name" value="Methyltrn_RNA_3"/>
    <property type="match status" value="1"/>
</dbReference>
<reference evidence="3 4" key="1">
    <citation type="submission" date="2016-07" db="EMBL/GenBank/DDBJ databases">
        <title>Pervasive Adenine N6-methylation of Active Genes in Fungi.</title>
        <authorList>
            <consortium name="DOE Joint Genome Institute"/>
            <person name="Mondo S.J."/>
            <person name="Dannebaum R.O."/>
            <person name="Kuo R.C."/>
            <person name="Labutti K."/>
            <person name="Haridas S."/>
            <person name="Kuo A."/>
            <person name="Salamov A."/>
            <person name="Ahrendt S.R."/>
            <person name="Lipzen A."/>
            <person name="Sullivan W."/>
            <person name="Andreopoulos W.B."/>
            <person name="Clum A."/>
            <person name="Lindquist E."/>
            <person name="Daum C."/>
            <person name="Ramamoorthy G.K."/>
            <person name="Gryganskyi A."/>
            <person name="Culley D."/>
            <person name="Magnuson J.K."/>
            <person name="James T.Y."/>
            <person name="O'Malley M.A."/>
            <person name="Stajich J.E."/>
            <person name="Spatafora J.W."/>
            <person name="Visel A."/>
            <person name="Grigoriev I.V."/>
        </authorList>
    </citation>
    <scope>NUCLEOTIDE SEQUENCE [LARGE SCALE GENOMIC DNA]</scope>
    <source>
        <strain evidence="3 4">NRRL 3301</strain>
    </source>
</reference>
<name>A0A1X2GUA0_9FUNG</name>
<dbReference type="InterPro" id="IPR003750">
    <property type="entry name" value="Put_MeTrfase-C9orf114-like"/>
</dbReference>
<evidence type="ECO:0000256" key="2">
    <source>
        <dbReference type="SAM" id="MobiDB-lite"/>
    </source>
</evidence>
<dbReference type="InterPro" id="IPR029026">
    <property type="entry name" value="tRNA_m1G_MTases_N"/>
</dbReference>
<comment type="similarity">
    <text evidence="1">Belongs to the class IV-like SAM-binding methyltransferase superfamily.</text>
</comment>
<dbReference type="InterPro" id="IPR029028">
    <property type="entry name" value="Alpha/beta_knot_MTases"/>
</dbReference>
<feature type="region of interest" description="Disordered" evidence="2">
    <location>
        <begin position="1"/>
        <end position="27"/>
    </location>
</feature>
<organism evidence="3 4">
    <name type="scientific">Hesseltinella vesiculosa</name>
    <dbReference type="NCBI Taxonomy" id="101127"/>
    <lineage>
        <taxon>Eukaryota</taxon>
        <taxon>Fungi</taxon>
        <taxon>Fungi incertae sedis</taxon>
        <taxon>Mucoromycota</taxon>
        <taxon>Mucoromycotina</taxon>
        <taxon>Mucoromycetes</taxon>
        <taxon>Mucorales</taxon>
        <taxon>Cunninghamellaceae</taxon>
        <taxon>Hesseltinella</taxon>
    </lineage>
</organism>
<dbReference type="OrthoDB" id="361029at2759"/>
<dbReference type="SUPFAM" id="SSF75217">
    <property type="entry name" value="alpha/beta knot"/>
    <property type="match status" value="1"/>
</dbReference>
<dbReference type="EMBL" id="MCGT01000003">
    <property type="protein sequence ID" value="ORX61611.1"/>
    <property type="molecule type" value="Genomic_DNA"/>
</dbReference>
<sequence length="324" mass="35408">MGQKRKQVKSFNSQILAGPESDRHRHKQARVVKELPKGRPRNYTVSIAIPCSVIAAAPTLDLKTILAGQIGRICVISSIDEVIIYNDQAHQKDDATAFLARALQYMETPQYMRKTLIPVHPDLKAAGLLPLLETAHHPGLEDVTRFREGVTIGPYHKEGGTLVDIGCFQRANVEPSIQQGVRVTVELTTPLAAKDTRKGQAPLPAKVISPKVPREAGYYWGYSIRTAASLSEARNDSPYKEGYDLSIGVSDLSGQDVHGCLQGRTTPFKHLLIVFGASGGGLEEAIDSDENLRVSGEDAKLLFDILVNPSQNLGTKSLRLEVKQ</sequence>
<dbReference type="Gene3D" id="3.40.1280.10">
    <property type="match status" value="1"/>
</dbReference>
<dbReference type="AlphaFoldDB" id="A0A1X2GUA0"/>
<evidence type="ECO:0000313" key="3">
    <source>
        <dbReference type="EMBL" id="ORX61611.1"/>
    </source>
</evidence>
<dbReference type="Proteomes" id="UP000242146">
    <property type="component" value="Unassembled WGS sequence"/>
</dbReference>
<dbReference type="SUPFAM" id="SSF50249">
    <property type="entry name" value="Nucleic acid-binding proteins"/>
    <property type="match status" value="1"/>
</dbReference>
<dbReference type="STRING" id="101127.A0A1X2GUA0"/>
<comment type="caution">
    <text evidence="3">The sequence shown here is derived from an EMBL/GenBank/DDBJ whole genome shotgun (WGS) entry which is preliminary data.</text>
</comment>
<evidence type="ECO:0000313" key="4">
    <source>
        <dbReference type="Proteomes" id="UP000242146"/>
    </source>
</evidence>
<evidence type="ECO:0000256" key="1">
    <source>
        <dbReference type="ARBA" id="ARBA00009841"/>
    </source>
</evidence>
<gene>
    <name evidence="3" type="ORF">DM01DRAFT_6626</name>
</gene>
<dbReference type="PANTHER" id="PTHR12150">
    <property type="entry name" value="CLASS IV SAM-BINDING METHYLTRANSFERASE-RELATED"/>
    <property type="match status" value="1"/>
</dbReference>
<proteinExistence type="inferred from homology"/>
<keyword evidence="4" id="KW-1185">Reference proteome</keyword>
<dbReference type="Gene3D" id="2.40.50.140">
    <property type="entry name" value="Nucleic acid-binding proteins"/>
    <property type="match status" value="1"/>
</dbReference>
<accession>A0A1X2GUA0</accession>
<dbReference type="CDD" id="cd18086">
    <property type="entry name" value="HsC9orf114-like"/>
    <property type="match status" value="1"/>
</dbReference>
<dbReference type="PANTHER" id="PTHR12150:SF13">
    <property type="entry name" value="METHYLTRANSFERASE C9ORF114-RELATED"/>
    <property type="match status" value="1"/>
</dbReference>